<dbReference type="GO" id="GO:0031119">
    <property type="term" value="P:tRNA pseudouridine synthesis"/>
    <property type="evidence" value="ECO:0007669"/>
    <property type="project" value="UniProtKB-UniRule"/>
</dbReference>
<comment type="caution">
    <text evidence="8">The sequence shown here is derived from an EMBL/GenBank/DDBJ whole genome shotgun (WGS) entry which is preliminary data.</text>
</comment>
<protein>
    <recommendedName>
        <fullName evidence="5">tRNA pseudouridine synthase B</fullName>
        <ecNumber evidence="5">5.4.99.25</ecNumber>
    </recommendedName>
    <alternativeName>
        <fullName evidence="5">tRNA pseudouridine(55) synthase</fullName>
        <shortName evidence="5">Psi55 synthase</shortName>
    </alternativeName>
    <alternativeName>
        <fullName evidence="5">tRNA pseudouridylate synthase</fullName>
    </alternativeName>
    <alternativeName>
        <fullName evidence="5">tRNA-uridine isomerase</fullName>
    </alternativeName>
</protein>
<dbReference type="GO" id="GO:0003723">
    <property type="term" value="F:RNA binding"/>
    <property type="evidence" value="ECO:0007669"/>
    <property type="project" value="InterPro"/>
</dbReference>
<evidence type="ECO:0000256" key="1">
    <source>
        <dbReference type="ARBA" id="ARBA00000385"/>
    </source>
</evidence>
<dbReference type="Proteomes" id="UP000032679">
    <property type="component" value="Unassembled WGS sequence"/>
</dbReference>
<dbReference type="InterPro" id="IPR032819">
    <property type="entry name" value="TruB_C"/>
</dbReference>
<dbReference type="AlphaFoldDB" id="A0A0D6MQ71"/>
<dbReference type="SUPFAM" id="SSF55120">
    <property type="entry name" value="Pseudouridine synthase"/>
    <property type="match status" value="1"/>
</dbReference>
<dbReference type="PANTHER" id="PTHR13767:SF2">
    <property type="entry name" value="PSEUDOURIDYLATE SYNTHASE TRUB1"/>
    <property type="match status" value="1"/>
</dbReference>
<dbReference type="EC" id="5.4.99.25" evidence="5"/>
<evidence type="ECO:0000313" key="9">
    <source>
        <dbReference type="Proteomes" id="UP000032679"/>
    </source>
</evidence>
<gene>
    <name evidence="5" type="primary">truB</name>
    <name evidence="8" type="ORF">Tasa_051_006</name>
</gene>
<feature type="domain" description="Pseudouridine synthase II N-terminal" evidence="6">
    <location>
        <begin position="31"/>
        <end position="179"/>
    </location>
</feature>
<dbReference type="NCBIfam" id="TIGR00431">
    <property type="entry name" value="TruB"/>
    <property type="match status" value="1"/>
</dbReference>
<dbReference type="EMBL" id="BALE01000051">
    <property type="protein sequence ID" value="GAN55601.1"/>
    <property type="molecule type" value="Genomic_DNA"/>
</dbReference>
<organism evidence="8 9">
    <name type="scientific">Tanticharoenia sakaeratensis NBRC 103193</name>
    <dbReference type="NCBI Taxonomy" id="1231623"/>
    <lineage>
        <taxon>Bacteria</taxon>
        <taxon>Pseudomonadati</taxon>
        <taxon>Pseudomonadota</taxon>
        <taxon>Alphaproteobacteria</taxon>
        <taxon>Acetobacterales</taxon>
        <taxon>Acetobacteraceae</taxon>
        <taxon>Tanticharoenia</taxon>
    </lineage>
</organism>
<dbReference type="Pfam" id="PF01509">
    <property type="entry name" value="TruB_N"/>
    <property type="match status" value="1"/>
</dbReference>
<sequence>MGRKRGAEIDGWLIVDKALGMGSTDVVAKSRRLFDARKVGHAGTLDPLATGVLPIAFGRATKAIPYIMDATKEYRFTLAFGEQRDTDDGEGVAIATSDVRPTDAQITAALPALTGDVLQVPPVYSALKVGGKRAYDLARAGTPPDLPPRPARIDAITLVERPDADTAVFTVRSGKGVYMRALARDIALACGSVGYIAVLRRTKCGPFGEACAIALDKISQNVDNAPASPALLQPVATALADIPALALTDDEARALSYGQTLDVRAVLDRLPALDDPDGIVRAMIGERALGICRVENGRLRSVRLF</sequence>
<evidence type="ECO:0000313" key="8">
    <source>
        <dbReference type="EMBL" id="GAN55601.1"/>
    </source>
</evidence>
<dbReference type="RefSeq" id="WP_048850900.1">
    <property type="nucleotide sequence ID" value="NZ_BALE01000051.1"/>
</dbReference>
<name>A0A0D6MQ71_9PROT</name>
<comment type="similarity">
    <text evidence="2 5">Belongs to the pseudouridine synthase TruB family. Type 1 subfamily.</text>
</comment>
<keyword evidence="9" id="KW-1185">Reference proteome</keyword>
<dbReference type="PANTHER" id="PTHR13767">
    <property type="entry name" value="TRNA-PSEUDOURIDINE SYNTHASE"/>
    <property type="match status" value="1"/>
</dbReference>
<dbReference type="Pfam" id="PF16198">
    <property type="entry name" value="TruB_C_2"/>
    <property type="match status" value="1"/>
</dbReference>
<reference evidence="8 9" key="1">
    <citation type="submission" date="2012-10" db="EMBL/GenBank/DDBJ databases">
        <title>Genome sequencing of Tanticharoenia sakaeratensis NBRC 103193.</title>
        <authorList>
            <person name="Azuma Y."/>
            <person name="Hadano H."/>
            <person name="Hirakawa H."/>
            <person name="Matsushita K."/>
        </authorList>
    </citation>
    <scope>NUCLEOTIDE SEQUENCE [LARGE SCALE GENOMIC DNA]</scope>
    <source>
        <strain evidence="8 9">NBRC 103193</strain>
    </source>
</reference>
<dbReference type="InterPro" id="IPR014780">
    <property type="entry name" value="tRNA_psdUridine_synth_TruB"/>
</dbReference>
<dbReference type="InterPro" id="IPR020103">
    <property type="entry name" value="PsdUridine_synth_cat_dom_sf"/>
</dbReference>
<evidence type="ECO:0000259" key="7">
    <source>
        <dbReference type="Pfam" id="PF16198"/>
    </source>
</evidence>
<evidence type="ECO:0000256" key="2">
    <source>
        <dbReference type="ARBA" id="ARBA00005642"/>
    </source>
</evidence>
<comment type="function">
    <text evidence="5">Responsible for synthesis of pseudouridine from uracil-55 in the psi GC loop of transfer RNAs.</text>
</comment>
<dbReference type="STRING" id="1231623.Tasa_051_006"/>
<comment type="catalytic activity">
    <reaction evidence="1 5">
        <text>uridine(55) in tRNA = pseudouridine(55) in tRNA</text>
        <dbReference type="Rhea" id="RHEA:42532"/>
        <dbReference type="Rhea" id="RHEA-COMP:10101"/>
        <dbReference type="Rhea" id="RHEA-COMP:10102"/>
        <dbReference type="ChEBI" id="CHEBI:65314"/>
        <dbReference type="ChEBI" id="CHEBI:65315"/>
        <dbReference type="EC" id="5.4.99.25"/>
    </reaction>
</comment>
<dbReference type="InterPro" id="IPR002501">
    <property type="entry name" value="PsdUridine_synth_N"/>
</dbReference>
<dbReference type="HAMAP" id="MF_01080">
    <property type="entry name" value="TruB_bact"/>
    <property type="match status" value="1"/>
</dbReference>
<dbReference type="OrthoDB" id="9802309at2"/>
<evidence type="ECO:0000256" key="3">
    <source>
        <dbReference type="ARBA" id="ARBA00022694"/>
    </source>
</evidence>
<feature type="active site" description="Nucleophile" evidence="5">
    <location>
        <position position="46"/>
    </location>
</feature>
<evidence type="ECO:0000256" key="4">
    <source>
        <dbReference type="ARBA" id="ARBA00023235"/>
    </source>
</evidence>
<dbReference type="CDD" id="cd02573">
    <property type="entry name" value="PseudoU_synth_EcTruB"/>
    <property type="match status" value="1"/>
</dbReference>
<feature type="domain" description="tRNA pseudouridylate synthase B C-terminal" evidence="7">
    <location>
        <begin position="180"/>
        <end position="239"/>
    </location>
</feature>
<evidence type="ECO:0000256" key="5">
    <source>
        <dbReference type="HAMAP-Rule" id="MF_01080"/>
    </source>
</evidence>
<dbReference type="GO" id="GO:0160148">
    <property type="term" value="F:tRNA pseudouridine(55) synthase activity"/>
    <property type="evidence" value="ECO:0007669"/>
    <property type="project" value="UniProtKB-EC"/>
</dbReference>
<proteinExistence type="inferred from homology"/>
<keyword evidence="4 5" id="KW-0413">Isomerase</keyword>
<evidence type="ECO:0000259" key="6">
    <source>
        <dbReference type="Pfam" id="PF01509"/>
    </source>
</evidence>
<accession>A0A0D6MQ71</accession>
<keyword evidence="3 5" id="KW-0819">tRNA processing</keyword>
<dbReference type="Gene3D" id="3.30.2350.10">
    <property type="entry name" value="Pseudouridine synthase"/>
    <property type="match status" value="1"/>
</dbReference>
<dbReference type="GO" id="GO:1990481">
    <property type="term" value="P:mRNA pseudouridine synthesis"/>
    <property type="evidence" value="ECO:0007669"/>
    <property type="project" value="TreeGrafter"/>
</dbReference>